<dbReference type="Proteomes" id="UP000265520">
    <property type="component" value="Unassembled WGS sequence"/>
</dbReference>
<feature type="region of interest" description="Disordered" evidence="1">
    <location>
        <begin position="1"/>
        <end position="23"/>
    </location>
</feature>
<keyword evidence="3" id="KW-1185">Reference proteome</keyword>
<dbReference type="AlphaFoldDB" id="A0A392P0D1"/>
<reference evidence="2 3" key="1">
    <citation type="journal article" date="2018" name="Front. Plant Sci.">
        <title>Red Clover (Trifolium pratense) and Zigzag Clover (T. medium) - A Picture of Genomic Similarities and Differences.</title>
        <authorList>
            <person name="Dluhosova J."/>
            <person name="Istvanek J."/>
            <person name="Nedelnik J."/>
            <person name="Repkova J."/>
        </authorList>
    </citation>
    <scope>NUCLEOTIDE SEQUENCE [LARGE SCALE GENOMIC DNA]</scope>
    <source>
        <strain evidence="3">cv. 10/8</strain>
        <tissue evidence="2">Leaf</tissue>
    </source>
</reference>
<dbReference type="EMBL" id="LXQA010057147">
    <property type="protein sequence ID" value="MCI04970.1"/>
    <property type="molecule type" value="Genomic_DNA"/>
</dbReference>
<feature type="non-terminal residue" evidence="2">
    <location>
        <position position="1"/>
    </location>
</feature>
<name>A0A392P0D1_9FABA</name>
<sequence>QKMKNEVNSKKNPRTEPGTYLGRQVKSSAELVKILKIKREMERAKKEEGSDITHAEMFVETCNTF</sequence>
<evidence type="ECO:0000313" key="3">
    <source>
        <dbReference type="Proteomes" id="UP000265520"/>
    </source>
</evidence>
<evidence type="ECO:0000256" key="1">
    <source>
        <dbReference type="SAM" id="MobiDB-lite"/>
    </source>
</evidence>
<organism evidence="2 3">
    <name type="scientific">Trifolium medium</name>
    <dbReference type="NCBI Taxonomy" id="97028"/>
    <lineage>
        <taxon>Eukaryota</taxon>
        <taxon>Viridiplantae</taxon>
        <taxon>Streptophyta</taxon>
        <taxon>Embryophyta</taxon>
        <taxon>Tracheophyta</taxon>
        <taxon>Spermatophyta</taxon>
        <taxon>Magnoliopsida</taxon>
        <taxon>eudicotyledons</taxon>
        <taxon>Gunneridae</taxon>
        <taxon>Pentapetalae</taxon>
        <taxon>rosids</taxon>
        <taxon>fabids</taxon>
        <taxon>Fabales</taxon>
        <taxon>Fabaceae</taxon>
        <taxon>Papilionoideae</taxon>
        <taxon>50 kb inversion clade</taxon>
        <taxon>NPAAA clade</taxon>
        <taxon>Hologalegina</taxon>
        <taxon>IRL clade</taxon>
        <taxon>Trifolieae</taxon>
        <taxon>Trifolium</taxon>
    </lineage>
</organism>
<proteinExistence type="predicted"/>
<comment type="caution">
    <text evidence="2">The sequence shown here is derived from an EMBL/GenBank/DDBJ whole genome shotgun (WGS) entry which is preliminary data.</text>
</comment>
<accession>A0A392P0D1</accession>
<protein>
    <submittedName>
        <fullName evidence="2">Uncharacterized protein</fullName>
    </submittedName>
</protein>
<evidence type="ECO:0000313" key="2">
    <source>
        <dbReference type="EMBL" id="MCI04970.1"/>
    </source>
</evidence>